<evidence type="ECO:0000313" key="4">
    <source>
        <dbReference type="Proteomes" id="UP000017052"/>
    </source>
</evidence>
<dbReference type="InterPro" id="IPR027417">
    <property type="entry name" value="P-loop_NTPase"/>
</dbReference>
<comment type="caution">
    <text evidence="3">The sequence shown here is derived from an EMBL/GenBank/DDBJ whole genome shotgun (WGS) entry which is preliminary data.</text>
</comment>
<protein>
    <recommendedName>
        <fullName evidence="5">CobQ/CobB/MinD/ParA nucleotide binding domain protein</fullName>
    </recommendedName>
</protein>
<organism evidence="3 4">
    <name type="scientific">Propionibacterium acidifaciens F0233</name>
    <dbReference type="NCBI Taxonomy" id="553198"/>
    <lineage>
        <taxon>Bacteria</taxon>
        <taxon>Bacillati</taxon>
        <taxon>Actinomycetota</taxon>
        <taxon>Actinomycetes</taxon>
        <taxon>Propionibacteriales</taxon>
        <taxon>Propionibacteriaceae</taxon>
        <taxon>Propionibacterium</taxon>
    </lineage>
</organism>
<keyword evidence="2" id="KW-1133">Transmembrane helix</keyword>
<name>U2RMH4_9ACTN</name>
<accession>U2RMH4</accession>
<dbReference type="EMBL" id="ACVN02000267">
    <property type="protein sequence ID" value="ERK51917.1"/>
    <property type="molecule type" value="Genomic_DNA"/>
</dbReference>
<proteinExistence type="predicted"/>
<dbReference type="RefSeq" id="WP_021798418.1">
    <property type="nucleotide sequence ID" value="NZ_ACVN02000267.1"/>
</dbReference>
<dbReference type="AlphaFoldDB" id="U2RMH4"/>
<keyword evidence="2" id="KW-0472">Membrane</keyword>
<gene>
    <name evidence="3" type="ORF">HMPREF0682_0025</name>
</gene>
<dbReference type="OrthoDB" id="9980405at2"/>
<evidence type="ECO:0000256" key="2">
    <source>
        <dbReference type="SAM" id="Phobius"/>
    </source>
</evidence>
<dbReference type="Proteomes" id="UP000017052">
    <property type="component" value="Unassembled WGS sequence"/>
</dbReference>
<evidence type="ECO:0000313" key="3">
    <source>
        <dbReference type="EMBL" id="ERK51917.1"/>
    </source>
</evidence>
<feature type="transmembrane region" description="Helical" evidence="2">
    <location>
        <begin position="6"/>
        <end position="28"/>
    </location>
</feature>
<sequence>MSTRSLLVAGTGGGAGTTVVTALVVALLRSRGIRVVACDHSDGTLGGHLADDEGPATRRIAGVDEVRVTDAGRMTTAIADALEVPDFALCLVSGSGIAQAEGGRAALAGLLERFGPQARRRILVVANTTAAARRRDGETARAILRPDIELPRSPVLGADGPVRPDPADRVLAPTLELVTTRLGELLALQAPPDEGWPTGITRTVRDGARPSPAQGTAPPPETTREQTAPPTSAGPEQTAGFTTRPAPAPTQSAT</sequence>
<dbReference type="SUPFAM" id="SSF52540">
    <property type="entry name" value="P-loop containing nucleoside triphosphate hydrolases"/>
    <property type="match status" value="1"/>
</dbReference>
<feature type="non-terminal residue" evidence="3">
    <location>
        <position position="254"/>
    </location>
</feature>
<keyword evidence="4" id="KW-1185">Reference proteome</keyword>
<evidence type="ECO:0000256" key="1">
    <source>
        <dbReference type="SAM" id="MobiDB-lite"/>
    </source>
</evidence>
<reference evidence="3" key="1">
    <citation type="submission" date="2013-08" db="EMBL/GenBank/DDBJ databases">
        <authorList>
            <person name="Durkin A.S."/>
            <person name="Haft D.R."/>
            <person name="McCorrison J."/>
            <person name="Torralba M."/>
            <person name="Gillis M."/>
            <person name="Haft D.H."/>
            <person name="Methe B."/>
            <person name="Sutton G."/>
            <person name="Nelson K.E."/>
        </authorList>
    </citation>
    <scope>NUCLEOTIDE SEQUENCE [LARGE SCALE GENOMIC DNA]</scope>
    <source>
        <strain evidence="3">F0233</strain>
    </source>
</reference>
<keyword evidence="2" id="KW-0812">Transmembrane</keyword>
<evidence type="ECO:0008006" key="5">
    <source>
        <dbReference type="Google" id="ProtNLM"/>
    </source>
</evidence>
<feature type="region of interest" description="Disordered" evidence="1">
    <location>
        <begin position="190"/>
        <end position="254"/>
    </location>
</feature>